<dbReference type="Proteomes" id="UP001157069">
    <property type="component" value="Unassembled WGS sequence"/>
</dbReference>
<accession>A0ABQ6JR90</accession>
<dbReference type="EMBL" id="BSVA01000001">
    <property type="protein sequence ID" value="GMA90807.1"/>
    <property type="molecule type" value="Genomic_DNA"/>
</dbReference>
<dbReference type="PANTHER" id="PTHR33164">
    <property type="entry name" value="TRANSCRIPTIONAL REGULATOR, MARR FAMILY"/>
    <property type="match status" value="1"/>
</dbReference>
<dbReference type="Gene3D" id="1.10.10.10">
    <property type="entry name" value="Winged helix-like DNA-binding domain superfamily/Winged helix DNA-binding domain"/>
    <property type="match status" value="1"/>
</dbReference>
<feature type="domain" description="HTH marR-type" evidence="1">
    <location>
        <begin position="7"/>
        <end position="136"/>
    </location>
</feature>
<evidence type="ECO:0000313" key="2">
    <source>
        <dbReference type="EMBL" id="GMA90807.1"/>
    </source>
</evidence>
<keyword evidence="3" id="KW-1185">Reference proteome</keyword>
<dbReference type="InterPro" id="IPR039422">
    <property type="entry name" value="MarR/SlyA-like"/>
</dbReference>
<dbReference type="SUPFAM" id="SSF46785">
    <property type="entry name" value="Winged helix' DNA-binding domain"/>
    <property type="match status" value="1"/>
</dbReference>
<dbReference type="Pfam" id="PF12802">
    <property type="entry name" value="MarR_2"/>
    <property type="match status" value="1"/>
</dbReference>
<organism evidence="2 3">
    <name type="scientific">Homoserinibacter gongjuensis</name>
    <dbReference type="NCBI Taxonomy" id="1162968"/>
    <lineage>
        <taxon>Bacteria</taxon>
        <taxon>Bacillati</taxon>
        <taxon>Actinomycetota</taxon>
        <taxon>Actinomycetes</taxon>
        <taxon>Micrococcales</taxon>
        <taxon>Microbacteriaceae</taxon>
        <taxon>Homoserinibacter</taxon>
    </lineage>
</organism>
<dbReference type="PROSITE" id="PS50995">
    <property type="entry name" value="HTH_MARR_2"/>
    <property type="match status" value="1"/>
</dbReference>
<evidence type="ECO:0000259" key="1">
    <source>
        <dbReference type="PROSITE" id="PS50995"/>
    </source>
</evidence>
<gene>
    <name evidence="2" type="ORF">GCM10025869_13360</name>
</gene>
<dbReference type="InterPro" id="IPR036388">
    <property type="entry name" value="WH-like_DNA-bd_sf"/>
</dbReference>
<proteinExistence type="predicted"/>
<sequence>MTDSIEDWPTGRLLSVAARLVEQRWRERLDQAQLTHAGLIVLHLLADHPLTLGELARRARVTAQTMGRTVDNLARDARVRIVVDPVDRRRRLVERTEAGIRTMESLTGLEVSMFPPLADPAEFREQLLQIIRHVGGDPQITYGDAR</sequence>
<dbReference type="InterPro" id="IPR000835">
    <property type="entry name" value="HTH_MarR-typ"/>
</dbReference>
<dbReference type="InterPro" id="IPR036390">
    <property type="entry name" value="WH_DNA-bd_sf"/>
</dbReference>
<dbReference type="SMART" id="SM00347">
    <property type="entry name" value="HTH_MARR"/>
    <property type="match status" value="1"/>
</dbReference>
<evidence type="ECO:0000313" key="3">
    <source>
        <dbReference type="Proteomes" id="UP001157069"/>
    </source>
</evidence>
<protein>
    <submittedName>
        <fullName evidence="2">MarR family transcriptional regulator</fullName>
    </submittedName>
</protein>
<name>A0ABQ6JR90_9MICO</name>
<dbReference type="RefSeq" id="WP_284298750.1">
    <property type="nucleotide sequence ID" value="NZ_BSVA01000001.1"/>
</dbReference>
<comment type="caution">
    <text evidence="2">The sequence shown here is derived from an EMBL/GenBank/DDBJ whole genome shotgun (WGS) entry which is preliminary data.</text>
</comment>
<dbReference type="PANTHER" id="PTHR33164:SF57">
    <property type="entry name" value="MARR-FAMILY TRANSCRIPTIONAL REGULATOR"/>
    <property type="match status" value="1"/>
</dbReference>
<reference evidence="3" key="1">
    <citation type="journal article" date="2019" name="Int. J. Syst. Evol. Microbiol.">
        <title>The Global Catalogue of Microorganisms (GCM) 10K type strain sequencing project: providing services to taxonomists for standard genome sequencing and annotation.</title>
        <authorList>
            <consortium name="The Broad Institute Genomics Platform"/>
            <consortium name="The Broad Institute Genome Sequencing Center for Infectious Disease"/>
            <person name="Wu L."/>
            <person name="Ma J."/>
        </authorList>
    </citation>
    <scope>NUCLEOTIDE SEQUENCE [LARGE SCALE GENOMIC DNA]</scope>
    <source>
        <strain evidence="3">NBRC 108755</strain>
    </source>
</reference>